<gene>
    <name evidence="2" type="ORF">C6N40_06450</name>
</gene>
<proteinExistence type="predicted"/>
<organism evidence="2 3">
    <name type="scientific">Arenimonas caeni</name>
    <dbReference type="NCBI Taxonomy" id="2058085"/>
    <lineage>
        <taxon>Bacteria</taxon>
        <taxon>Pseudomonadati</taxon>
        <taxon>Pseudomonadota</taxon>
        <taxon>Gammaproteobacteria</taxon>
        <taxon>Lysobacterales</taxon>
        <taxon>Lysobacteraceae</taxon>
        <taxon>Arenimonas</taxon>
    </lineage>
</organism>
<keyword evidence="3" id="KW-1185">Reference proteome</keyword>
<name>A0A2P6M9D8_9GAMM</name>
<protein>
    <submittedName>
        <fullName evidence="2">Uncharacterized protein</fullName>
    </submittedName>
</protein>
<accession>A0A2P6M9D8</accession>
<feature type="transmembrane region" description="Helical" evidence="1">
    <location>
        <begin position="12"/>
        <end position="30"/>
    </location>
</feature>
<evidence type="ECO:0000256" key="1">
    <source>
        <dbReference type="SAM" id="Phobius"/>
    </source>
</evidence>
<dbReference type="Proteomes" id="UP000241736">
    <property type="component" value="Unassembled WGS sequence"/>
</dbReference>
<keyword evidence="1" id="KW-1133">Transmembrane helix</keyword>
<comment type="caution">
    <text evidence="2">The sequence shown here is derived from an EMBL/GenBank/DDBJ whole genome shotgun (WGS) entry which is preliminary data.</text>
</comment>
<dbReference type="EMBL" id="PVLF01000006">
    <property type="protein sequence ID" value="PRH82609.1"/>
    <property type="molecule type" value="Genomic_DNA"/>
</dbReference>
<dbReference type="RefSeq" id="WP_106990186.1">
    <property type="nucleotide sequence ID" value="NZ_KZ679087.1"/>
</dbReference>
<reference evidence="2 3" key="1">
    <citation type="submission" date="2018-03" db="EMBL/GenBank/DDBJ databases">
        <title>Arenimonas caeni sp. nov., isolated from activated sludge.</title>
        <authorList>
            <person name="Liu H."/>
        </authorList>
    </citation>
    <scope>NUCLEOTIDE SEQUENCE [LARGE SCALE GENOMIC DNA]</scope>
    <source>
        <strain evidence="3">z29</strain>
    </source>
</reference>
<dbReference type="AlphaFoldDB" id="A0A2P6M9D8"/>
<keyword evidence="1" id="KW-0472">Membrane</keyword>
<keyword evidence="1" id="KW-0812">Transmembrane</keyword>
<evidence type="ECO:0000313" key="3">
    <source>
        <dbReference type="Proteomes" id="UP000241736"/>
    </source>
</evidence>
<dbReference type="OrthoDB" id="6049124at2"/>
<evidence type="ECO:0000313" key="2">
    <source>
        <dbReference type="EMBL" id="PRH82609.1"/>
    </source>
</evidence>
<sequence>MTSLDGTCFYLFLAGLGTGIAFMTVLLLLADKAAAREARRQFPLTSDTPRRRRFRDAIPVETTDMIQRQLVPGPGTSPCGCGRMPHLIETRGNPDPKRLADKPTTAYHLECPPCGITTDRDPHQLVPQAQWNAGITHPIDVTRLSA</sequence>